<dbReference type="EMBL" id="GBXM01085454">
    <property type="protein sequence ID" value="JAH23123.1"/>
    <property type="molecule type" value="Transcribed_RNA"/>
</dbReference>
<accession>A0A0E9R443</accession>
<sequence>MLSFSCAAQLGLCKFCQGTAIRRSQRKTRHNFIVI</sequence>
<dbReference type="AlphaFoldDB" id="A0A0E9R443"/>
<reference evidence="1" key="1">
    <citation type="submission" date="2014-11" db="EMBL/GenBank/DDBJ databases">
        <authorList>
            <person name="Amaro Gonzalez C."/>
        </authorList>
    </citation>
    <scope>NUCLEOTIDE SEQUENCE</scope>
</reference>
<name>A0A0E9R443_ANGAN</name>
<proteinExistence type="predicted"/>
<evidence type="ECO:0000313" key="1">
    <source>
        <dbReference type="EMBL" id="JAH23123.1"/>
    </source>
</evidence>
<protein>
    <submittedName>
        <fullName evidence="1">Uncharacterized protein</fullName>
    </submittedName>
</protein>
<organism evidence="1">
    <name type="scientific">Anguilla anguilla</name>
    <name type="common">European freshwater eel</name>
    <name type="synonym">Muraena anguilla</name>
    <dbReference type="NCBI Taxonomy" id="7936"/>
    <lineage>
        <taxon>Eukaryota</taxon>
        <taxon>Metazoa</taxon>
        <taxon>Chordata</taxon>
        <taxon>Craniata</taxon>
        <taxon>Vertebrata</taxon>
        <taxon>Euteleostomi</taxon>
        <taxon>Actinopterygii</taxon>
        <taxon>Neopterygii</taxon>
        <taxon>Teleostei</taxon>
        <taxon>Anguilliformes</taxon>
        <taxon>Anguillidae</taxon>
        <taxon>Anguilla</taxon>
    </lineage>
</organism>
<reference evidence="1" key="2">
    <citation type="journal article" date="2015" name="Fish Shellfish Immunol.">
        <title>Early steps in the European eel (Anguilla anguilla)-Vibrio vulnificus interaction in the gills: Role of the RtxA13 toxin.</title>
        <authorList>
            <person name="Callol A."/>
            <person name="Pajuelo D."/>
            <person name="Ebbesson L."/>
            <person name="Teles M."/>
            <person name="MacKenzie S."/>
            <person name="Amaro C."/>
        </authorList>
    </citation>
    <scope>NUCLEOTIDE SEQUENCE</scope>
</reference>